<organism evidence="8 9">
    <name type="scientific">Methylocucumis oryzae</name>
    <dbReference type="NCBI Taxonomy" id="1632867"/>
    <lineage>
        <taxon>Bacteria</taxon>
        <taxon>Pseudomonadati</taxon>
        <taxon>Pseudomonadota</taxon>
        <taxon>Gammaproteobacteria</taxon>
        <taxon>Methylococcales</taxon>
        <taxon>Methylococcaceae</taxon>
        <taxon>Methylocucumis</taxon>
    </lineage>
</organism>
<accession>A0A0F3ILV3</accession>
<keyword evidence="9" id="KW-1185">Reference proteome</keyword>
<evidence type="ECO:0000256" key="6">
    <source>
        <dbReference type="ARBA" id="ARBA00022691"/>
    </source>
</evidence>
<dbReference type="RefSeq" id="WP_045778098.1">
    <property type="nucleotide sequence ID" value="NZ_LAJX01000021.1"/>
</dbReference>
<dbReference type="PANTHER" id="PTHR11579:SF0">
    <property type="entry name" value="PROTEIN-L-ISOASPARTATE(D-ASPARTATE) O-METHYLTRANSFERASE"/>
    <property type="match status" value="1"/>
</dbReference>
<keyword evidence="6 7" id="KW-0949">S-adenosyl-L-methionine</keyword>
<dbReference type="OrthoDB" id="9810066at2"/>
<dbReference type="Proteomes" id="UP000033684">
    <property type="component" value="Unassembled WGS sequence"/>
</dbReference>
<keyword evidence="4 7" id="KW-0489">Methyltransferase</keyword>
<dbReference type="SUPFAM" id="SSF53335">
    <property type="entry name" value="S-adenosyl-L-methionine-dependent methyltransferases"/>
    <property type="match status" value="1"/>
</dbReference>
<dbReference type="EMBL" id="LAJX01000021">
    <property type="protein sequence ID" value="KJV07706.1"/>
    <property type="molecule type" value="Genomic_DNA"/>
</dbReference>
<dbReference type="Gene3D" id="3.40.50.150">
    <property type="entry name" value="Vaccinia Virus protein VP39"/>
    <property type="match status" value="1"/>
</dbReference>
<evidence type="ECO:0000313" key="8">
    <source>
        <dbReference type="EMBL" id="KJV07706.1"/>
    </source>
</evidence>
<dbReference type="GO" id="GO:0005737">
    <property type="term" value="C:cytoplasm"/>
    <property type="evidence" value="ECO:0007669"/>
    <property type="project" value="UniProtKB-SubCell"/>
</dbReference>
<dbReference type="GO" id="GO:0004719">
    <property type="term" value="F:protein-L-isoaspartate (D-aspartate) O-methyltransferase activity"/>
    <property type="evidence" value="ECO:0007669"/>
    <property type="project" value="UniProtKB-UniRule"/>
</dbReference>
<dbReference type="InterPro" id="IPR000682">
    <property type="entry name" value="PCMT"/>
</dbReference>
<evidence type="ECO:0000256" key="7">
    <source>
        <dbReference type="HAMAP-Rule" id="MF_00090"/>
    </source>
</evidence>
<comment type="subcellular location">
    <subcellularLocation>
        <location evidence="1 7">Cytoplasm</location>
    </subcellularLocation>
</comment>
<dbReference type="PROSITE" id="PS01279">
    <property type="entry name" value="PCMT"/>
    <property type="match status" value="1"/>
</dbReference>
<gene>
    <name evidence="7 8" type="primary">pcm</name>
    <name evidence="8" type="ORF">VZ94_02935</name>
</gene>
<dbReference type="HAMAP" id="MF_00090">
    <property type="entry name" value="PIMT"/>
    <property type="match status" value="1"/>
</dbReference>
<dbReference type="PATRIC" id="fig|1632867.3.peg.2455"/>
<feature type="active site" evidence="7">
    <location>
        <position position="69"/>
    </location>
</feature>
<dbReference type="FunFam" id="3.40.50.150:FF:000010">
    <property type="entry name" value="Protein-L-isoaspartate O-methyltransferase"/>
    <property type="match status" value="1"/>
</dbReference>
<comment type="similarity">
    <text evidence="2 7">Belongs to the methyltransferase superfamily. L-isoaspartyl/D-aspartyl protein methyltransferase family.</text>
</comment>
<dbReference type="AlphaFoldDB" id="A0A0F3ILV3"/>
<evidence type="ECO:0000256" key="4">
    <source>
        <dbReference type="ARBA" id="ARBA00022603"/>
    </source>
</evidence>
<comment type="caution">
    <text evidence="8">The sequence shown here is derived from an EMBL/GenBank/DDBJ whole genome shotgun (WGS) entry which is preliminary data.</text>
</comment>
<evidence type="ECO:0000256" key="1">
    <source>
        <dbReference type="ARBA" id="ARBA00004496"/>
    </source>
</evidence>
<dbReference type="NCBIfam" id="TIGR00080">
    <property type="entry name" value="pimt"/>
    <property type="match status" value="1"/>
</dbReference>
<keyword evidence="3 7" id="KW-0963">Cytoplasm</keyword>
<evidence type="ECO:0000256" key="2">
    <source>
        <dbReference type="ARBA" id="ARBA00005369"/>
    </source>
</evidence>
<reference evidence="8 9" key="2">
    <citation type="journal article" date="2016" name="Microb. Ecol.">
        <title>Genome Characteristics of a Novel Type I Methanotroph (Sn10-6) Isolated from a Flooded Indian Rice Field.</title>
        <authorList>
            <person name="Rahalkar M.C."/>
            <person name="Pandit P.S."/>
            <person name="Dhakephalkar P.K."/>
            <person name="Pore S."/>
            <person name="Arora P."/>
            <person name="Kapse N."/>
        </authorList>
    </citation>
    <scope>NUCLEOTIDE SEQUENCE [LARGE SCALE GENOMIC DNA]</scope>
    <source>
        <strain evidence="8 9">Sn10-6</strain>
    </source>
</reference>
<protein>
    <recommendedName>
        <fullName evidence="7">Protein-L-isoaspartate O-methyltransferase</fullName>
        <ecNumber evidence="7">2.1.1.77</ecNumber>
    </recommendedName>
    <alternativeName>
        <fullName evidence="7">L-isoaspartyl protein carboxyl methyltransferase</fullName>
    </alternativeName>
    <alternativeName>
        <fullName evidence="7">Protein L-isoaspartyl methyltransferase</fullName>
    </alternativeName>
    <alternativeName>
        <fullName evidence="7">Protein-beta-aspartate methyltransferase</fullName>
        <shortName evidence="7">PIMT</shortName>
    </alternativeName>
</protein>
<dbReference type="NCBIfam" id="NF001453">
    <property type="entry name" value="PRK00312.1"/>
    <property type="match status" value="1"/>
</dbReference>
<dbReference type="PANTHER" id="PTHR11579">
    <property type="entry name" value="PROTEIN-L-ISOASPARTATE O-METHYLTRANSFERASE"/>
    <property type="match status" value="1"/>
</dbReference>
<sequence>MTIDLKGSGMTSQRARDRLIQRLVKEGIQHPEVLAVMRDTPRHIFIAEALASRAYDDVSLPIGFGQTISQPYIVAKMTELLLARGRLNKVLEIGTGCGYQTAVLAQLVDHVYSVERIRELQKTAKDTIWALKLKNIRFYHGDGSLGWPEQAPFDGILAAAAPESVPNALLEQLAPNGVMVIPIGASGKQVLHRITRTGNSYDVENFGGVEFVPFITDKR</sequence>
<comment type="function">
    <text evidence="7">Catalyzes the methyl esterification of L-isoaspartyl residues in peptides and proteins that result from spontaneous decomposition of normal L-aspartyl and L-asparaginyl residues. It plays a role in the repair and/or degradation of damaged proteins.</text>
</comment>
<reference evidence="9" key="1">
    <citation type="submission" date="2015-03" db="EMBL/GenBank/DDBJ databases">
        <title>Draft genome sequence of a novel methanotroph (Sn10-6) isolated from flooded ricefield rhizosphere in India.</title>
        <authorList>
            <person name="Pandit P.S."/>
            <person name="Pore S.D."/>
            <person name="Arora P."/>
            <person name="Kapse N.G."/>
            <person name="Dhakephalkar P.K."/>
            <person name="Rahalkar M.C."/>
        </authorList>
    </citation>
    <scope>NUCLEOTIDE SEQUENCE [LARGE SCALE GENOMIC DNA]</scope>
    <source>
        <strain evidence="9">Sn10-6</strain>
    </source>
</reference>
<evidence type="ECO:0000256" key="3">
    <source>
        <dbReference type="ARBA" id="ARBA00022490"/>
    </source>
</evidence>
<dbReference type="Pfam" id="PF01135">
    <property type="entry name" value="PCMT"/>
    <property type="match status" value="1"/>
</dbReference>
<dbReference type="GO" id="GO:0030091">
    <property type="term" value="P:protein repair"/>
    <property type="evidence" value="ECO:0007669"/>
    <property type="project" value="UniProtKB-UniRule"/>
</dbReference>
<name>A0A0F3ILV3_9GAMM</name>
<evidence type="ECO:0000256" key="5">
    <source>
        <dbReference type="ARBA" id="ARBA00022679"/>
    </source>
</evidence>
<keyword evidence="5 7" id="KW-0808">Transferase</keyword>
<comment type="catalytic activity">
    <reaction evidence="7">
        <text>[protein]-L-isoaspartate + S-adenosyl-L-methionine = [protein]-L-isoaspartate alpha-methyl ester + S-adenosyl-L-homocysteine</text>
        <dbReference type="Rhea" id="RHEA:12705"/>
        <dbReference type="Rhea" id="RHEA-COMP:12143"/>
        <dbReference type="Rhea" id="RHEA-COMP:12144"/>
        <dbReference type="ChEBI" id="CHEBI:57856"/>
        <dbReference type="ChEBI" id="CHEBI:59789"/>
        <dbReference type="ChEBI" id="CHEBI:90596"/>
        <dbReference type="ChEBI" id="CHEBI:90598"/>
        <dbReference type="EC" id="2.1.1.77"/>
    </reaction>
</comment>
<dbReference type="GO" id="GO:0032259">
    <property type="term" value="P:methylation"/>
    <property type="evidence" value="ECO:0007669"/>
    <property type="project" value="UniProtKB-KW"/>
</dbReference>
<dbReference type="InterPro" id="IPR029063">
    <property type="entry name" value="SAM-dependent_MTases_sf"/>
</dbReference>
<dbReference type="EC" id="2.1.1.77" evidence="7"/>
<proteinExistence type="inferred from homology"/>
<evidence type="ECO:0000313" key="9">
    <source>
        <dbReference type="Proteomes" id="UP000033684"/>
    </source>
</evidence>
<dbReference type="CDD" id="cd02440">
    <property type="entry name" value="AdoMet_MTases"/>
    <property type="match status" value="1"/>
</dbReference>